<dbReference type="PROSITE" id="PS50949">
    <property type="entry name" value="HTH_GNTR"/>
    <property type="match status" value="1"/>
</dbReference>
<dbReference type="RefSeq" id="WP_231314007.1">
    <property type="nucleotide sequence ID" value="NZ_JAJODE010000002.1"/>
</dbReference>
<dbReference type="InterPro" id="IPR000524">
    <property type="entry name" value="Tscrpt_reg_HTH_GntR"/>
</dbReference>
<dbReference type="InterPro" id="IPR036390">
    <property type="entry name" value="WH_DNA-bd_sf"/>
</dbReference>
<dbReference type="InterPro" id="IPR036388">
    <property type="entry name" value="WH-like_DNA-bd_sf"/>
</dbReference>
<sequence>MFELDMRSRKPIYEQLVEKIKELIMNEVLKADEQLPSVRALATELTINPNTIQKAYRELENQGFIYSIKGKGSFVNPNNQTRDIEKIQSVKKDLEKLVLEALYLGIPAQEIIKLVQDLDASKRGGESHD</sequence>
<evidence type="ECO:0000313" key="5">
    <source>
        <dbReference type="EMBL" id="MCD4837475.1"/>
    </source>
</evidence>
<evidence type="ECO:0000256" key="1">
    <source>
        <dbReference type="ARBA" id="ARBA00023015"/>
    </source>
</evidence>
<keyword evidence="6" id="KW-1185">Reference proteome</keyword>
<dbReference type="CDD" id="cd07377">
    <property type="entry name" value="WHTH_GntR"/>
    <property type="match status" value="1"/>
</dbReference>
<gene>
    <name evidence="5" type="ORF">LRS37_01030</name>
</gene>
<comment type="caution">
    <text evidence="5">The sequence shown here is derived from an EMBL/GenBank/DDBJ whole genome shotgun (WGS) entry which is preliminary data.</text>
</comment>
<dbReference type="EMBL" id="JAJODE010000002">
    <property type="protein sequence ID" value="MCD4837475.1"/>
    <property type="molecule type" value="Genomic_DNA"/>
</dbReference>
<keyword evidence="2" id="KW-0238">DNA-binding</keyword>
<dbReference type="Pfam" id="PF00392">
    <property type="entry name" value="GntR"/>
    <property type="match status" value="1"/>
</dbReference>
<protein>
    <submittedName>
        <fullName evidence="5">GntR family transcriptional regulator</fullName>
    </submittedName>
</protein>
<evidence type="ECO:0000256" key="3">
    <source>
        <dbReference type="ARBA" id="ARBA00023163"/>
    </source>
</evidence>
<name>A0ABS8QFB4_9BACI</name>
<reference evidence="5 6" key="1">
    <citation type="journal article" date="2023" name="Antonie Van Leeuwenhoek">
        <title>Unveiling the genomic potential of a novel thermostable glycoside hydrolases producing Neobacillus sedimentimangrovi UE25.</title>
        <authorList>
            <person name="Ejaz U."/>
            <person name="Saleem F."/>
            <person name="Rashid R."/>
            <person name="Hasan K.A."/>
            <person name="Syed M.N."/>
            <person name="Sohail M."/>
        </authorList>
    </citation>
    <scope>NUCLEOTIDE SEQUENCE [LARGE SCALE GENOMIC DNA]</scope>
    <source>
        <strain evidence="5 6">UE25</strain>
    </source>
</reference>
<proteinExistence type="predicted"/>
<dbReference type="PANTHER" id="PTHR38445:SF9">
    <property type="entry name" value="HTH-TYPE TRANSCRIPTIONAL REPRESSOR YTRA"/>
    <property type="match status" value="1"/>
</dbReference>
<organism evidence="5 6">
    <name type="scientific">Neobacillus sedimentimangrovi</name>
    <dbReference type="NCBI Taxonomy" id="2699460"/>
    <lineage>
        <taxon>Bacteria</taxon>
        <taxon>Bacillati</taxon>
        <taxon>Bacillota</taxon>
        <taxon>Bacilli</taxon>
        <taxon>Bacillales</taxon>
        <taxon>Bacillaceae</taxon>
        <taxon>Neobacillus</taxon>
    </lineage>
</organism>
<dbReference type="SUPFAM" id="SSF46785">
    <property type="entry name" value="Winged helix' DNA-binding domain"/>
    <property type="match status" value="1"/>
</dbReference>
<keyword evidence="3" id="KW-0804">Transcription</keyword>
<keyword evidence="1" id="KW-0805">Transcription regulation</keyword>
<dbReference type="SMART" id="SM00345">
    <property type="entry name" value="HTH_GNTR"/>
    <property type="match status" value="1"/>
</dbReference>
<dbReference type="Proteomes" id="UP001162836">
    <property type="component" value="Unassembled WGS sequence"/>
</dbReference>
<evidence type="ECO:0000313" key="6">
    <source>
        <dbReference type="Proteomes" id="UP001162836"/>
    </source>
</evidence>
<feature type="domain" description="HTH gntR-type" evidence="4">
    <location>
        <begin position="10"/>
        <end position="78"/>
    </location>
</feature>
<dbReference type="Gene3D" id="1.10.10.10">
    <property type="entry name" value="Winged helix-like DNA-binding domain superfamily/Winged helix DNA-binding domain"/>
    <property type="match status" value="1"/>
</dbReference>
<accession>A0ABS8QFB4</accession>
<evidence type="ECO:0000256" key="2">
    <source>
        <dbReference type="ARBA" id="ARBA00023125"/>
    </source>
</evidence>
<evidence type="ECO:0000259" key="4">
    <source>
        <dbReference type="PROSITE" id="PS50949"/>
    </source>
</evidence>
<dbReference type="PANTHER" id="PTHR38445">
    <property type="entry name" value="HTH-TYPE TRANSCRIPTIONAL REPRESSOR YTRA"/>
    <property type="match status" value="1"/>
</dbReference>